<keyword evidence="3 5" id="KW-0378">Hydrolase</keyword>
<evidence type="ECO:0000313" key="7">
    <source>
        <dbReference type="EMBL" id="GFG38321.1"/>
    </source>
</evidence>
<dbReference type="PROSITE" id="PS00941">
    <property type="entry name" value="CARBOXYLESTERASE_B_2"/>
    <property type="match status" value="1"/>
</dbReference>
<keyword evidence="5" id="KW-0732">Signal</keyword>
<gene>
    <name evidence="7" type="ORF">Cfor_12200</name>
</gene>
<dbReference type="AlphaFoldDB" id="A0A6L2Q0B8"/>
<dbReference type="PROSITE" id="PS00122">
    <property type="entry name" value="CARBOXYLESTERASE_B_1"/>
    <property type="match status" value="1"/>
</dbReference>
<dbReference type="InterPro" id="IPR002018">
    <property type="entry name" value="CarbesteraseB"/>
</dbReference>
<dbReference type="InParanoid" id="A0A6L2Q0B8"/>
<evidence type="ECO:0000313" key="8">
    <source>
        <dbReference type="Proteomes" id="UP000502823"/>
    </source>
</evidence>
<feature type="domain" description="Carboxylesterase type B" evidence="6">
    <location>
        <begin position="29"/>
        <end position="538"/>
    </location>
</feature>
<organism evidence="7 8">
    <name type="scientific">Coptotermes formosanus</name>
    <name type="common">Formosan subterranean termite</name>
    <dbReference type="NCBI Taxonomy" id="36987"/>
    <lineage>
        <taxon>Eukaryota</taxon>
        <taxon>Metazoa</taxon>
        <taxon>Ecdysozoa</taxon>
        <taxon>Arthropoda</taxon>
        <taxon>Hexapoda</taxon>
        <taxon>Insecta</taxon>
        <taxon>Pterygota</taxon>
        <taxon>Neoptera</taxon>
        <taxon>Polyneoptera</taxon>
        <taxon>Dictyoptera</taxon>
        <taxon>Blattodea</taxon>
        <taxon>Blattoidea</taxon>
        <taxon>Termitoidae</taxon>
        <taxon>Rhinotermitidae</taxon>
        <taxon>Coptotermes</taxon>
    </lineage>
</organism>
<evidence type="ECO:0000259" key="6">
    <source>
        <dbReference type="Pfam" id="PF00135"/>
    </source>
</evidence>
<dbReference type="InterPro" id="IPR019819">
    <property type="entry name" value="Carboxylesterase_B_CS"/>
</dbReference>
<dbReference type="EC" id="3.1.1.-" evidence="5"/>
<accession>A0A6L2Q0B8</accession>
<evidence type="ECO:0000256" key="2">
    <source>
        <dbReference type="ARBA" id="ARBA00022487"/>
    </source>
</evidence>
<dbReference type="OrthoDB" id="3200163at2759"/>
<keyword evidence="2" id="KW-0719">Serine esterase</keyword>
<dbReference type="PANTHER" id="PTHR11559">
    <property type="entry name" value="CARBOXYLESTERASE"/>
    <property type="match status" value="1"/>
</dbReference>
<evidence type="ECO:0000256" key="1">
    <source>
        <dbReference type="ARBA" id="ARBA00005964"/>
    </source>
</evidence>
<keyword evidence="4" id="KW-0325">Glycoprotein</keyword>
<dbReference type="InterPro" id="IPR029058">
    <property type="entry name" value="AB_hydrolase_fold"/>
</dbReference>
<feature type="signal peptide" evidence="5">
    <location>
        <begin position="1"/>
        <end position="26"/>
    </location>
</feature>
<evidence type="ECO:0000256" key="3">
    <source>
        <dbReference type="ARBA" id="ARBA00022801"/>
    </source>
</evidence>
<feature type="chain" id="PRO_5027145844" description="Carboxylic ester hydrolase" evidence="5">
    <location>
        <begin position="27"/>
        <end position="584"/>
    </location>
</feature>
<dbReference type="Proteomes" id="UP000502823">
    <property type="component" value="Unassembled WGS sequence"/>
</dbReference>
<keyword evidence="8" id="KW-1185">Reference proteome</keyword>
<dbReference type="GO" id="GO:0052689">
    <property type="term" value="F:carboxylic ester hydrolase activity"/>
    <property type="evidence" value="ECO:0007669"/>
    <property type="project" value="UniProtKB-KW"/>
</dbReference>
<dbReference type="EMBL" id="BLKM01012985">
    <property type="protein sequence ID" value="GFG38321.1"/>
    <property type="molecule type" value="Genomic_DNA"/>
</dbReference>
<protein>
    <recommendedName>
        <fullName evidence="5">Carboxylic ester hydrolase</fullName>
        <ecNumber evidence="5">3.1.1.-</ecNumber>
    </recommendedName>
</protein>
<dbReference type="InterPro" id="IPR050309">
    <property type="entry name" value="Type-B_Carboxylest/Lipase"/>
</dbReference>
<dbReference type="SUPFAM" id="SSF53474">
    <property type="entry name" value="alpha/beta-Hydrolases"/>
    <property type="match status" value="1"/>
</dbReference>
<evidence type="ECO:0000256" key="5">
    <source>
        <dbReference type="RuleBase" id="RU361235"/>
    </source>
</evidence>
<dbReference type="Gene3D" id="3.40.50.1820">
    <property type="entry name" value="alpha/beta hydrolase"/>
    <property type="match status" value="1"/>
</dbReference>
<dbReference type="Pfam" id="PF00135">
    <property type="entry name" value="COesterase"/>
    <property type="match status" value="1"/>
</dbReference>
<name>A0A6L2Q0B8_COPFO</name>
<evidence type="ECO:0000256" key="4">
    <source>
        <dbReference type="ARBA" id="ARBA00023180"/>
    </source>
</evidence>
<comment type="similarity">
    <text evidence="1 5">Belongs to the type-B carboxylesterase/lipase family.</text>
</comment>
<dbReference type="InterPro" id="IPR019826">
    <property type="entry name" value="Carboxylesterase_B_AS"/>
</dbReference>
<sequence length="584" mass="64287">MTQSTATAFWPFALLLLVCAASQARADCLVTIAQGAARGSVMTSLHGRDFCSYRGIPFAEPPVGELRFRAPVPAGAWEGELNATVDGSQCPQGYVSFYTDNEDCLYLNVYTPQPTAGELLPVMVFIFGGSFTSGDNKAGNYGPHYLLDKDIVLVTINYRLSVLGFLSTGDDAAPGNFGLKDQAEALRWVQKNIAAFGGDASKVTIFGESAGGMSVHFHVLSPLSKGLFHAAIAESGSALMPLFFRTEGELSKAQRMAQAVGCPTDNSEELVACLRTRDVKTILTNQPSDVITAISLCLMQYDIVWRPVSEVKTAANPEPFLTTQPKDIIRSGDFNRVPFVLGTNSEEGSLFLFPFVATDKGIDYFNSFFEDMGRITLFLNESVPEDRISETWRKVTDFYLGNDSVISPANVHNIINAATDRFMQHNIQKSVELHLQSGHDSVYLYNLGYRGKFSLLPKARYGNTRYDLGVLHADELEFILSSGFTTDRWEPEHPDLETVDAFVTLWTNIATHGNPTPDTETPPQGVVWPTAGANKDAVTYYVLDHAPPPAEPIYGVRPLRISVVPDKFKDRIDFWDSLPLKENQ</sequence>
<proteinExistence type="inferred from homology"/>
<comment type="caution">
    <text evidence="7">The sequence shown here is derived from an EMBL/GenBank/DDBJ whole genome shotgun (WGS) entry which is preliminary data.</text>
</comment>
<reference evidence="8" key="1">
    <citation type="submission" date="2020-01" db="EMBL/GenBank/DDBJ databases">
        <title>Draft genome sequence of the Termite Coptotermes fromosanus.</title>
        <authorList>
            <person name="Itakura S."/>
            <person name="Yosikawa Y."/>
            <person name="Umezawa K."/>
        </authorList>
    </citation>
    <scope>NUCLEOTIDE SEQUENCE [LARGE SCALE GENOMIC DNA]</scope>
</reference>